<evidence type="ECO:0008006" key="3">
    <source>
        <dbReference type="Google" id="ProtNLM"/>
    </source>
</evidence>
<sequence>MNEDLPALVDAELRRPVPPAVAALAQRLAARARGGALAVLFYGSALRDDALDGVLDFYVLVERADDWPQSRTAAWANRILPPNVGYLEDPGAAASANRRLRAKYAVMTLAQFRRAMSVRRIDTTLWARFSQPCACVQARHAAAFEAVREAICDAIVTAAHWAAALGPPAADAASYWRALYQRTYAAELRVESSARAVDLVGRDAARFTRLLPLAWRAAGIAFSAAEDRMVPLVGAAERAEAETRWQRRRRLGRPLNLLRLLKAALTFENATDYVAWKVERHSGLRIEPTAFQRRHPLLAAPALYWRLRRLGVLR</sequence>
<reference evidence="1 2" key="1">
    <citation type="journal article" date="2017" name="Int. J. Syst. Evol. Microbiol.">
        <title>Ramlibacter alkalitolerans sp. nov., alkali-tolerant bacterium isolated from soil of ginseng.</title>
        <authorList>
            <person name="Lee D.H."/>
            <person name="Cha C.J."/>
        </authorList>
    </citation>
    <scope>NUCLEOTIDE SEQUENCE [LARGE SCALE GENOMIC DNA]</scope>
    <source>
        <strain evidence="1 2">KACC 19305</strain>
    </source>
</reference>
<evidence type="ECO:0000313" key="1">
    <source>
        <dbReference type="EMBL" id="MBL0428511.1"/>
    </source>
</evidence>
<keyword evidence="2" id="KW-1185">Reference proteome</keyword>
<accession>A0ABS1JWK2</accession>
<dbReference type="RefSeq" id="WP_201693156.1">
    <property type="nucleotide sequence ID" value="NZ_JAEQND010000019.1"/>
</dbReference>
<name>A0ABS1JWK2_9BURK</name>
<dbReference type="EMBL" id="JAEQND010000019">
    <property type="protein sequence ID" value="MBL0428511.1"/>
    <property type="molecule type" value="Genomic_DNA"/>
</dbReference>
<comment type="caution">
    <text evidence="1">The sequence shown here is derived from an EMBL/GenBank/DDBJ whole genome shotgun (WGS) entry which is preliminary data.</text>
</comment>
<dbReference type="Proteomes" id="UP000622707">
    <property type="component" value="Unassembled WGS sequence"/>
</dbReference>
<gene>
    <name evidence="1" type="ORF">JI746_25625</name>
</gene>
<protein>
    <recommendedName>
        <fullName evidence="3">Phosphatidate cytidylyltransferase</fullName>
    </recommendedName>
</protein>
<proteinExistence type="predicted"/>
<evidence type="ECO:0000313" key="2">
    <source>
        <dbReference type="Proteomes" id="UP000622707"/>
    </source>
</evidence>
<organism evidence="1 2">
    <name type="scientific">Ramlibacter alkalitolerans</name>
    <dbReference type="NCBI Taxonomy" id="2039631"/>
    <lineage>
        <taxon>Bacteria</taxon>
        <taxon>Pseudomonadati</taxon>
        <taxon>Pseudomonadota</taxon>
        <taxon>Betaproteobacteria</taxon>
        <taxon>Burkholderiales</taxon>
        <taxon>Comamonadaceae</taxon>
        <taxon>Ramlibacter</taxon>
    </lineage>
</organism>